<keyword evidence="3" id="KW-1185">Reference proteome</keyword>
<organism evidence="2 3">
    <name type="scientific">Lipingzhangella rawalii</name>
    <dbReference type="NCBI Taxonomy" id="2055835"/>
    <lineage>
        <taxon>Bacteria</taxon>
        <taxon>Bacillati</taxon>
        <taxon>Actinomycetota</taxon>
        <taxon>Actinomycetes</taxon>
        <taxon>Streptosporangiales</taxon>
        <taxon>Nocardiopsidaceae</taxon>
        <taxon>Lipingzhangella</taxon>
    </lineage>
</organism>
<name>A0ABU2HCH2_9ACTN</name>
<dbReference type="Gene3D" id="3.40.50.2000">
    <property type="entry name" value="Glycogen Phosphorylase B"/>
    <property type="match status" value="1"/>
</dbReference>
<evidence type="ECO:0000256" key="1">
    <source>
        <dbReference type="ARBA" id="ARBA00022679"/>
    </source>
</evidence>
<dbReference type="EMBL" id="JAVLVT010000035">
    <property type="protein sequence ID" value="MDS1272702.1"/>
    <property type="molecule type" value="Genomic_DNA"/>
</dbReference>
<evidence type="ECO:0000313" key="2">
    <source>
        <dbReference type="EMBL" id="MDS1272702.1"/>
    </source>
</evidence>
<sequence length="197" mass="20906">MVTGALARVANRPDLEARFEDIERRLVANADTVAAVGPTLADEARRLAATNPGDHAPPVHQVTPGVALEEQQLPPRDGTRTRNVLVVGRADAPQKGAHHAALMVRRLRAEGMDVQLTVRGIPSEAVDHIQRRLSTIAGVQVRVKPFTITRSEILADMRQADVVLMPSRAEGFGLVGLEAVGAGIPVLVPDSSGVGAH</sequence>
<accession>A0ABU2HCH2</accession>
<reference evidence="3" key="1">
    <citation type="submission" date="2023-07" db="EMBL/GenBank/DDBJ databases">
        <title>Novel species in the genus Lipingzhangella isolated from Sambhar Salt Lake.</title>
        <authorList>
            <person name="Jiya N."/>
            <person name="Kajale S."/>
            <person name="Sharma A."/>
        </authorList>
    </citation>
    <scope>NUCLEOTIDE SEQUENCE [LARGE SCALE GENOMIC DNA]</scope>
    <source>
        <strain evidence="3">LS1_29</strain>
    </source>
</reference>
<proteinExistence type="predicted"/>
<dbReference type="Proteomes" id="UP001250214">
    <property type="component" value="Unassembled WGS sequence"/>
</dbReference>
<keyword evidence="1 2" id="KW-0808">Transferase</keyword>
<dbReference type="SUPFAM" id="SSF53756">
    <property type="entry name" value="UDP-Glycosyltransferase/glycogen phosphorylase"/>
    <property type="match status" value="1"/>
</dbReference>
<dbReference type="GO" id="GO:0016757">
    <property type="term" value="F:glycosyltransferase activity"/>
    <property type="evidence" value="ECO:0007669"/>
    <property type="project" value="UniProtKB-KW"/>
</dbReference>
<evidence type="ECO:0000313" key="3">
    <source>
        <dbReference type="Proteomes" id="UP001250214"/>
    </source>
</evidence>
<protein>
    <submittedName>
        <fullName evidence="2">Glycosyltransferase</fullName>
        <ecNumber evidence="2">2.4.-.-</ecNumber>
    </submittedName>
</protein>
<comment type="caution">
    <text evidence="2">The sequence shown here is derived from an EMBL/GenBank/DDBJ whole genome shotgun (WGS) entry which is preliminary data.</text>
</comment>
<dbReference type="EC" id="2.4.-.-" evidence="2"/>
<dbReference type="PANTHER" id="PTHR46401:SF2">
    <property type="entry name" value="GLYCOSYLTRANSFERASE WBBK-RELATED"/>
    <property type="match status" value="1"/>
</dbReference>
<feature type="non-terminal residue" evidence="2">
    <location>
        <position position="197"/>
    </location>
</feature>
<gene>
    <name evidence="2" type="ORF">RIF23_20685</name>
</gene>
<dbReference type="Pfam" id="PF20706">
    <property type="entry name" value="GT4-conflict"/>
    <property type="match status" value="1"/>
</dbReference>
<keyword evidence="2" id="KW-0328">Glycosyltransferase</keyword>
<dbReference type="PANTHER" id="PTHR46401">
    <property type="entry name" value="GLYCOSYLTRANSFERASE WBBK-RELATED"/>
    <property type="match status" value="1"/>
</dbReference>